<dbReference type="RefSeq" id="WP_055428696.1">
    <property type="nucleotide sequence ID" value="NZ_CP015105.1"/>
</dbReference>
<dbReference type="KEGG" id="ttd:A3L14_05120"/>
<reference evidence="1 6" key="2">
    <citation type="submission" date="2016-04" db="EMBL/GenBank/DDBJ databases">
        <title>Complete genome sequence of Thermococcus thioreducens type strain OGL-20P.</title>
        <authorList>
            <person name="Oger P.M."/>
        </authorList>
    </citation>
    <scope>NUCLEOTIDE SEQUENCE [LARGE SCALE GENOMIC DNA]</scope>
    <source>
        <strain evidence="1 6">OGL-20P</strain>
    </source>
</reference>
<dbReference type="Proteomes" id="UP000182125">
    <property type="component" value="Unassembled WGS sequence"/>
</dbReference>
<evidence type="ECO:0000313" key="5">
    <source>
        <dbReference type="Proteomes" id="UP000182125"/>
    </source>
</evidence>
<dbReference type="EMBL" id="LIXN01000003">
    <property type="protein sequence ID" value="KQH83040.1"/>
    <property type="molecule type" value="Genomic_DNA"/>
</dbReference>
<dbReference type="AlphaFoldDB" id="A0A0Q2UQU3"/>
<sequence>MRTIESVGHTRFNDLLDKLRKMGNRLILVRASGEDFILFANGKVLRQFSERELLKDVEIFELDKFEFLDYLEQGDKTKNTAQYPKSVEFKCLIDCPSELKIKLESAVRKAVLKAYKQLDVAVENTQLKASIRYGATGRDILLVSGSLKAYSTKDVEKEELVKILNKVISEETGFYTRVHIRDFELVKTLKKPVFKVSAASLPHFRGGRVVEIRFAEKKSRIPLKKSRIEEEVERMLAQSEVDELRKILKTEKRTAPDGKVERIVWDNLSSIKGLRLNWMRVLPDTDGGLSVAIGISRKSRSLSEGQIINLIKSSLKNAEKTWRTRGLPSRISSAMVVFEEDIY</sequence>
<evidence type="ECO:0000313" key="2">
    <source>
        <dbReference type="EMBL" id="KQH83040.1"/>
    </source>
</evidence>
<dbReference type="Proteomes" id="UP000250136">
    <property type="component" value="Chromosome"/>
</dbReference>
<dbReference type="EMBL" id="CP015105">
    <property type="protein sequence ID" value="ASJ12308.1"/>
    <property type="molecule type" value="Genomic_DNA"/>
</dbReference>
<dbReference type="PATRIC" id="fig|277988.4.peg.447"/>
<gene>
    <name evidence="1" type="ORF">A3L14_05120</name>
    <name evidence="2" type="ORF">AMR53_02115</name>
    <name evidence="3" type="ORF">SAMN05216170_0940</name>
</gene>
<evidence type="ECO:0000313" key="3">
    <source>
        <dbReference type="EMBL" id="SEV93120.1"/>
    </source>
</evidence>
<accession>A0A0Q2UQU3</accession>
<organism evidence="2 4">
    <name type="scientific">Thermococcus thioreducens</name>
    <dbReference type="NCBI Taxonomy" id="277988"/>
    <lineage>
        <taxon>Archaea</taxon>
        <taxon>Methanobacteriati</taxon>
        <taxon>Methanobacteriota</taxon>
        <taxon>Thermococci</taxon>
        <taxon>Thermococcales</taxon>
        <taxon>Thermococcaceae</taxon>
        <taxon>Thermococcus</taxon>
    </lineage>
</organism>
<dbReference type="STRING" id="277988.SAMN05216170_0940"/>
<protein>
    <submittedName>
        <fullName evidence="2">Uncharacterized protein</fullName>
    </submittedName>
</protein>
<name>A0A0Q2UQU3_9EURY</name>
<dbReference type="GeneID" id="33333781"/>
<evidence type="ECO:0000313" key="6">
    <source>
        <dbReference type="Proteomes" id="UP000250136"/>
    </source>
</evidence>
<dbReference type="OrthoDB" id="98317at2157"/>
<proteinExistence type="predicted"/>
<keyword evidence="6" id="KW-1185">Reference proteome</keyword>
<reference evidence="2 4" key="1">
    <citation type="submission" date="2015-08" db="EMBL/GenBank/DDBJ databases">
        <title>Thermococcus thioreducens DSM 14981 genome sequencing.</title>
        <authorList>
            <person name="Hong S.-J."/>
            <person name="Kim M.-C."/>
            <person name="Shin J.-H."/>
        </authorList>
    </citation>
    <scope>NUCLEOTIDE SEQUENCE [LARGE SCALE GENOMIC DNA]</scope>
    <source>
        <strain evidence="2 4">DSM 14981</strain>
    </source>
</reference>
<dbReference type="EMBL" id="FOIW01000001">
    <property type="protein sequence ID" value="SEV93120.1"/>
    <property type="molecule type" value="Genomic_DNA"/>
</dbReference>
<evidence type="ECO:0000313" key="4">
    <source>
        <dbReference type="Proteomes" id="UP000051862"/>
    </source>
</evidence>
<evidence type="ECO:0000313" key="1">
    <source>
        <dbReference type="EMBL" id="ASJ12308.1"/>
    </source>
</evidence>
<dbReference type="Proteomes" id="UP000051862">
    <property type="component" value="Unassembled WGS sequence"/>
</dbReference>
<reference evidence="3 5" key="3">
    <citation type="submission" date="2016-10" db="EMBL/GenBank/DDBJ databases">
        <authorList>
            <person name="de Groot N.N."/>
        </authorList>
    </citation>
    <scope>NUCLEOTIDE SEQUENCE [LARGE SCALE GENOMIC DNA]</scope>
    <source>
        <strain evidence="3 5">OGL-20</strain>
    </source>
</reference>